<comment type="similarity">
    <text evidence="2">Belongs to the glycosyl hydrolase 3 family.</text>
</comment>
<sequence length="684" mass="73695">MFLLRAIALPLVASVGFPGCINGPLASNLVCDPTAPIAARAEALVKEFTVLELVANLGNRNPGFGRFRLPEYDWANEALHGLASASGTKFQPAGQNFSSATSCPVPINLGATFHAALVKQVASVTSTEARAFNNFGFAEKPRWGRGLEVAGEDPMHVARYARNFVLGLQGKVGDRYLKVAADWRGSMRVVGARDMAEYYAVPFQACVRDARAASVMCSYNAVNGVPACASSYVMQDVLRDHWGFNGVDNWIVSDCDSIHNIFNPHHFVESDMLAAVAALKAGVDLNCGPTYQRHLESAFDASLVTEAELRQAVRTLLGYFDPPDAQPYRKLTWADVNPQSAQDLARKAAAESIVLLKNDGVLPIRRSGSKIAMIGPLVNATIQMQGNYHGVAPFLVSHLQGMTEAGFDVTFVQGMNTSSTSDKGFAIALEAAASADVVIYVGGLDHSVEAESMDRTAITWPGNQLELIKQLAEVGKPFVVVQMGGGQVHALVWAGYLGQSGGNALADVLRGVVSSAGRLPIPMTDMTLRPNVGTSSPRRKYKWHTGTPVYEFGFGLHYTSFDVQWNGRSAQRRRYDIQVLVAAGRKAPHLDLALLDTFQVSAKNTGRVTSDYDVLLFSSTKAGPPPAALKELASYDRILSLQPGRRKAKTASLEVILGSLARVDDNGDRHLYPGAPQTPSRVYG</sequence>
<dbReference type="InterPro" id="IPR001764">
    <property type="entry name" value="Glyco_hydro_3_N"/>
</dbReference>
<evidence type="ECO:0000256" key="5">
    <source>
        <dbReference type="ARBA" id="ARBA00022801"/>
    </source>
</evidence>
<keyword evidence="6" id="KW-0326">Glycosidase</keyword>
<dbReference type="Gene3D" id="3.40.50.1700">
    <property type="entry name" value="Glycoside hydrolase family 3 C-terminal domain"/>
    <property type="match status" value="1"/>
</dbReference>
<reference evidence="12 13" key="1">
    <citation type="journal article" date="2019" name="Nat. Ecol. Evol.">
        <title>Megaphylogeny resolves global patterns of mushroom evolution.</title>
        <authorList>
            <person name="Varga T."/>
            <person name="Krizsan K."/>
            <person name="Foldi C."/>
            <person name="Dima B."/>
            <person name="Sanchez-Garcia M."/>
            <person name="Sanchez-Ramirez S."/>
            <person name="Szollosi G.J."/>
            <person name="Szarkandi J.G."/>
            <person name="Papp V."/>
            <person name="Albert L."/>
            <person name="Andreopoulos W."/>
            <person name="Angelini C."/>
            <person name="Antonin V."/>
            <person name="Barry K.W."/>
            <person name="Bougher N.L."/>
            <person name="Buchanan P."/>
            <person name="Buyck B."/>
            <person name="Bense V."/>
            <person name="Catcheside P."/>
            <person name="Chovatia M."/>
            <person name="Cooper J."/>
            <person name="Damon W."/>
            <person name="Desjardin D."/>
            <person name="Finy P."/>
            <person name="Geml J."/>
            <person name="Haridas S."/>
            <person name="Hughes K."/>
            <person name="Justo A."/>
            <person name="Karasinski D."/>
            <person name="Kautmanova I."/>
            <person name="Kiss B."/>
            <person name="Kocsube S."/>
            <person name="Kotiranta H."/>
            <person name="LaButti K.M."/>
            <person name="Lechner B.E."/>
            <person name="Liimatainen K."/>
            <person name="Lipzen A."/>
            <person name="Lukacs Z."/>
            <person name="Mihaltcheva S."/>
            <person name="Morgado L.N."/>
            <person name="Niskanen T."/>
            <person name="Noordeloos M.E."/>
            <person name="Ohm R.A."/>
            <person name="Ortiz-Santana B."/>
            <person name="Ovrebo C."/>
            <person name="Racz N."/>
            <person name="Riley R."/>
            <person name="Savchenko A."/>
            <person name="Shiryaev A."/>
            <person name="Soop K."/>
            <person name="Spirin V."/>
            <person name="Szebenyi C."/>
            <person name="Tomsovsky M."/>
            <person name="Tulloss R.E."/>
            <person name="Uehling J."/>
            <person name="Grigoriev I.V."/>
            <person name="Vagvolgyi C."/>
            <person name="Papp T."/>
            <person name="Martin F.M."/>
            <person name="Miettinen O."/>
            <person name="Hibbett D.S."/>
            <person name="Nagy L.G."/>
        </authorList>
    </citation>
    <scope>NUCLEOTIDE SEQUENCE [LARGE SCALE GENOMIC DNA]</scope>
    <source>
        <strain evidence="12 13">CBS 309.79</strain>
    </source>
</reference>
<evidence type="ECO:0000313" key="12">
    <source>
        <dbReference type="EMBL" id="TFL02572.1"/>
    </source>
</evidence>
<dbReference type="InterPro" id="IPR017853">
    <property type="entry name" value="GH"/>
</dbReference>
<dbReference type="Gene3D" id="3.20.20.300">
    <property type="entry name" value="Glycoside hydrolase, family 3, N-terminal domain"/>
    <property type="match status" value="1"/>
</dbReference>
<evidence type="ECO:0000313" key="13">
    <source>
        <dbReference type="Proteomes" id="UP000305067"/>
    </source>
</evidence>
<keyword evidence="3" id="KW-0119">Carbohydrate metabolism</keyword>
<dbReference type="STRING" id="1884261.A0A5C3QLD2"/>
<evidence type="ECO:0000256" key="6">
    <source>
        <dbReference type="ARBA" id="ARBA00023295"/>
    </source>
</evidence>
<dbReference type="EC" id="3.2.1.37" evidence="8"/>
<comment type="pathway">
    <text evidence="1">Glycan degradation; xylan degradation.</text>
</comment>
<dbReference type="GO" id="GO:0046556">
    <property type="term" value="F:alpha-L-arabinofuranosidase activity"/>
    <property type="evidence" value="ECO:0007669"/>
    <property type="project" value="TreeGrafter"/>
</dbReference>
<evidence type="ECO:0000259" key="11">
    <source>
        <dbReference type="Pfam" id="PF01915"/>
    </source>
</evidence>
<keyword evidence="5 12" id="KW-0378">Hydrolase</keyword>
<dbReference type="EMBL" id="ML178822">
    <property type="protein sequence ID" value="TFL02572.1"/>
    <property type="molecule type" value="Genomic_DNA"/>
</dbReference>
<keyword evidence="3" id="KW-0858">Xylan degradation</keyword>
<comment type="catalytic activity">
    <reaction evidence="7">
        <text>Hydrolysis of (1-&gt;4)-beta-D-xylans, to remove successive D-xylose residues from the non-reducing termini.</text>
        <dbReference type="EC" id="3.2.1.37"/>
    </reaction>
</comment>
<feature type="signal peptide" evidence="9">
    <location>
        <begin position="1"/>
        <end position="18"/>
    </location>
</feature>
<dbReference type="SUPFAM" id="SSF52279">
    <property type="entry name" value="Beta-D-glucan exohydrolase, C-terminal domain"/>
    <property type="match status" value="1"/>
</dbReference>
<evidence type="ECO:0000256" key="2">
    <source>
        <dbReference type="ARBA" id="ARBA00005336"/>
    </source>
</evidence>
<evidence type="ECO:0000256" key="7">
    <source>
        <dbReference type="ARBA" id="ARBA00024574"/>
    </source>
</evidence>
<evidence type="ECO:0000256" key="9">
    <source>
        <dbReference type="SAM" id="SignalP"/>
    </source>
</evidence>
<feature type="domain" description="Glycoside hydrolase family 3 C-terminal" evidence="11">
    <location>
        <begin position="353"/>
        <end position="558"/>
    </location>
</feature>
<accession>A0A5C3QLD2</accession>
<organism evidence="12 13">
    <name type="scientific">Pterulicium gracile</name>
    <dbReference type="NCBI Taxonomy" id="1884261"/>
    <lineage>
        <taxon>Eukaryota</taxon>
        <taxon>Fungi</taxon>
        <taxon>Dikarya</taxon>
        <taxon>Basidiomycota</taxon>
        <taxon>Agaricomycotina</taxon>
        <taxon>Agaricomycetes</taxon>
        <taxon>Agaricomycetidae</taxon>
        <taxon>Agaricales</taxon>
        <taxon>Pleurotineae</taxon>
        <taxon>Pterulaceae</taxon>
        <taxon>Pterulicium</taxon>
    </lineage>
</organism>
<name>A0A5C3QLD2_9AGAR</name>
<dbReference type="GO" id="GO:0045493">
    <property type="term" value="P:xylan catabolic process"/>
    <property type="evidence" value="ECO:0007669"/>
    <property type="project" value="UniProtKB-UniPathway"/>
</dbReference>
<gene>
    <name evidence="12" type="ORF">BDV98DRAFT_612149</name>
</gene>
<keyword evidence="3" id="KW-0624">Polysaccharide degradation</keyword>
<dbReference type="GO" id="GO:0031222">
    <property type="term" value="P:arabinan catabolic process"/>
    <property type="evidence" value="ECO:0007669"/>
    <property type="project" value="TreeGrafter"/>
</dbReference>
<dbReference type="OrthoDB" id="47059at2759"/>
<dbReference type="PANTHER" id="PTHR42721:SF3">
    <property type="entry name" value="BETA-D-XYLOSIDASE 5-RELATED"/>
    <property type="match status" value="1"/>
</dbReference>
<dbReference type="InterPro" id="IPR036881">
    <property type="entry name" value="Glyco_hydro_3_C_sf"/>
</dbReference>
<dbReference type="AlphaFoldDB" id="A0A5C3QLD2"/>
<evidence type="ECO:0000256" key="1">
    <source>
        <dbReference type="ARBA" id="ARBA00004851"/>
    </source>
</evidence>
<keyword evidence="13" id="KW-1185">Reference proteome</keyword>
<dbReference type="SUPFAM" id="SSF51445">
    <property type="entry name" value="(Trans)glycosidases"/>
    <property type="match status" value="1"/>
</dbReference>
<proteinExistence type="inferred from homology"/>
<dbReference type="InterPro" id="IPR036962">
    <property type="entry name" value="Glyco_hydro_3_N_sf"/>
</dbReference>
<keyword evidence="4 9" id="KW-0732">Signal</keyword>
<protein>
    <recommendedName>
        <fullName evidence="8">xylan 1,4-beta-xylosidase</fullName>
        <ecNumber evidence="8">3.2.1.37</ecNumber>
    </recommendedName>
</protein>
<dbReference type="PANTHER" id="PTHR42721">
    <property type="entry name" value="SUGAR HYDROLASE-RELATED"/>
    <property type="match status" value="1"/>
</dbReference>
<dbReference type="Pfam" id="PF01915">
    <property type="entry name" value="Glyco_hydro_3_C"/>
    <property type="match status" value="1"/>
</dbReference>
<evidence type="ECO:0000256" key="8">
    <source>
        <dbReference type="ARBA" id="ARBA00026107"/>
    </source>
</evidence>
<dbReference type="InterPro" id="IPR002772">
    <property type="entry name" value="Glyco_hydro_3_C"/>
</dbReference>
<feature type="domain" description="Glycoside hydrolase family 3 N-terminal" evidence="10">
    <location>
        <begin position="94"/>
        <end position="316"/>
    </location>
</feature>
<evidence type="ECO:0000256" key="3">
    <source>
        <dbReference type="ARBA" id="ARBA00022651"/>
    </source>
</evidence>
<dbReference type="GO" id="GO:0009044">
    <property type="term" value="F:xylan 1,4-beta-xylosidase activity"/>
    <property type="evidence" value="ECO:0007669"/>
    <property type="project" value="UniProtKB-EC"/>
</dbReference>
<dbReference type="Proteomes" id="UP000305067">
    <property type="component" value="Unassembled WGS sequence"/>
</dbReference>
<evidence type="ECO:0000256" key="4">
    <source>
        <dbReference type="ARBA" id="ARBA00022729"/>
    </source>
</evidence>
<dbReference type="InterPro" id="IPR044993">
    <property type="entry name" value="BXL"/>
</dbReference>
<dbReference type="UniPathway" id="UPA00114"/>
<dbReference type="Pfam" id="PF00933">
    <property type="entry name" value="Glyco_hydro_3"/>
    <property type="match status" value="1"/>
</dbReference>
<feature type="chain" id="PRO_5022697970" description="xylan 1,4-beta-xylosidase" evidence="9">
    <location>
        <begin position="19"/>
        <end position="684"/>
    </location>
</feature>
<evidence type="ECO:0000259" key="10">
    <source>
        <dbReference type="Pfam" id="PF00933"/>
    </source>
</evidence>